<evidence type="ECO:0000313" key="5">
    <source>
        <dbReference type="EMBL" id="PJM75642.1"/>
    </source>
</evidence>
<dbReference type="PIRSF" id="PIRSF005087">
    <property type="entry name" value="NrdI"/>
    <property type="match status" value="1"/>
</dbReference>
<dbReference type="Proteomes" id="UP000231451">
    <property type="component" value="Unassembled WGS sequence"/>
</dbReference>
<comment type="function">
    <text evidence="1 4">Probably involved in ribonucleotide reductase function.</text>
</comment>
<dbReference type="PANTHER" id="PTHR37297">
    <property type="entry name" value="PROTEIN NRDI"/>
    <property type="match status" value="1"/>
</dbReference>
<evidence type="ECO:0000256" key="2">
    <source>
        <dbReference type="ARBA" id="ARBA00009942"/>
    </source>
</evidence>
<proteinExistence type="inferred from homology"/>
<gene>
    <name evidence="4" type="primary">nrdI</name>
    <name evidence="5" type="ORF">CSQ87_04280</name>
</gene>
<dbReference type="HAMAP" id="MF_00128">
    <property type="entry name" value="NrdI"/>
    <property type="match status" value="1"/>
</dbReference>
<comment type="similarity">
    <text evidence="2 4">Belongs to the NrdI family.</text>
</comment>
<organism evidence="5 6">
    <name type="scientific">Bifidobacterium simiarum</name>
    <dbReference type="NCBI Taxonomy" id="2045441"/>
    <lineage>
        <taxon>Bacteria</taxon>
        <taxon>Bacillati</taxon>
        <taxon>Actinomycetota</taxon>
        <taxon>Actinomycetes</taxon>
        <taxon>Bifidobacteriales</taxon>
        <taxon>Bifidobacteriaceae</taxon>
        <taxon>Bifidobacterium</taxon>
    </lineage>
</organism>
<dbReference type="Pfam" id="PF07972">
    <property type="entry name" value="Flavodoxin_NdrI"/>
    <property type="match status" value="1"/>
</dbReference>
<dbReference type="InterPro" id="IPR029039">
    <property type="entry name" value="Flavoprotein-like_sf"/>
</dbReference>
<keyword evidence="6" id="KW-1185">Reference proteome</keyword>
<dbReference type="NCBIfam" id="TIGR00333">
    <property type="entry name" value="nrdI"/>
    <property type="match status" value="1"/>
</dbReference>
<dbReference type="Gene3D" id="3.40.50.360">
    <property type="match status" value="1"/>
</dbReference>
<dbReference type="SUPFAM" id="SSF52218">
    <property type="entry name" value="Flavoproteins"/>
    <property type="match status" value="1"/>
</dbReference>
<reference evidence="5 6" key="1">
    <citation type="submission" date="2017-10" db="EMBL/GenBank/DDBJ databases">
        <title>Draft genome sequences of strains TRE 1, TRE 9, TRE H and TRI 7, isolated from tamarins, belonging to four potential novel Bifidobacterium species.</title>
        <authorList>
            <person name="Mattarelli P."/>
            <person name="Modesto M."/>
            <person name="Puglisi E."/>
            <person name="Morelli L."/>
            <person name="Spezio C."/>
            <person name="Bonetti A."/>
            <person name="Sandri C."/>
        </authorList>
    </citation>
    <scope>NUCLEOTIDE SEQUENCE [LARGE SCALE GENOMIC DNA]</scope>
    <source>
        <strain evidence="6">TRI7</strain>
    </source>
</reference>
<sequence>MAARHEASAPETAAKGETIGALVYFSSVSENTARFVSSCRLDELGIDIYRLPLRAGDEPIAVREPYVLMTPTYGGGNIARAVPMQVKRFLNDADNRQWIRGVIASGNTNFGEAYAVAGDVIAAKCRVPYLYRFELMGTPEDRERVRDGLREFFARPDVLRAS</sequence>
<dbReference type="PANTHER" id="PTHR37297:SF1">
    <property type="entry name" value="PROTEIN NRDI"/>
    <property type="match status" value="1"/>
</dbReference>
<evidence type="ECO:0000256" key="4">
    <source>
        <dbReference type="HAMAP-Rule" id="MF_00128"/>
    </source>
</evidence>
<protein>
    <recommendedName>
        <fullName evidence="3 4">Protein NrdI</fullName>
    </recommendedName>
</protein>
<evidence type="ECO:0000313" key="6">
    <source>
        <dbReference type="Proteomes" id="UP000231451"/>
    </source>
</evidence>
<dbReference type="InterPro" id="IPR004465">
    <property type="entry name" value="RNR_NrdI"/>
</dbReference>
<accession>A0A2M9HFQ2</accession>
<dbReference type="InterPro" id="IPR020852">
    <property type="entry name" value="RNR_Ib_NrdI_bac"/>
</dbReference>
<dbReference type="EMBL" id="PEBK01000003">
    <property type="protein sequence ID" value="PJM75642.1"/>
    <property type="molecule type" value="Genomic_DNA"/>
</dbReference>
<name>A0A2M9HFQ2_9BIFI</name>
<dbReference type="AlphaFoldDB" id="A0A2M9HFQ2"/>
<comment type="caution">
    <text evidence="5">The sequence shown here is derived from an EMBL/GenBank/DDBJ whole genome shotgun (WGS) entry which is preliminary data.</text>
</comment>
<evidence type="ECO:0000256" key="1">
    <source>
        <dbReference type="ARBA" id="ARBA00003999"/>
    </source>
</evidence>
<evidence type="ECO:0000256" key="3">
    <source>
        <dbReference type="ARBA" id="ARBA00020129"/>
    </source>
</evidence>
<dbReference type="OrthoDB" id="350535at2"/>
<dbReference type="RefSeq" id="WP_100512647.1">
    <property type="nucleotide sequence ID" value="NZ_PEBK01000003.1"/>
</dbReference>
<dbReference type="GO" id="GO:0010181">
    <property type="term" value="F:FMN binding"/>
    <property type="evidence" value="ECO:0007669"/>
    <property type="project" value="InterPro"/>
</dbReference>